<dbReference type="PANTHER" id="PTHR44019">
    <property type="entry name" value="WD REPEAT-CONTAINING PROTEIN 55"/>
    <property type="match status" value="1"/>
</dbReference>
<reference evidence="4" key="2">
    <citation type="submission" date="2020-09" db="EMBL/GenBank/DDBJ databases">
        <authorList>
            <person name="Sun Q."/>
            <person name="Zhou Y."/>
        </authorList>
    </citation>
    <scope>NUCLEOTIDE SEQUENCE</scope>
    <source>
        <strain evidence="4">CGMCC 1.7086</strain>
    </source>
</reference>
<feature type="repeat" description="WD" evidence="3">
    <location>
        <begin position="155"/>
        <end position="196"/>
    </location>
</feature>
<organism evidence="4 5">
    <name type="scientific">Bowmanella pacifica</name>
    <dbReference type="NCBI Taxonomy" id="502051"/>
    <lineage>
        <taxon>Bacteria</taxon>
        <taxon>Pseudomonadati</taxon>
        <taxon>Pseudomonadota</taxon>
        <taxon>Gammaproteobacteria</taxon>
        <taxon>Alteromonadales</taxon>
        <taxon>Alteromonadaceae</taxon>
        <taxon>Bowmanella</taxon>
    </lineage>
</organism>
<dbReference type="PROSITE" id="PS50082">
    <property type="entry name" value="WD_REPEATS_2"/>
    <property type="match status" value="3"/>
</dbReference>
<dbReference type="PROSITE" id="PS50294">
    <property type="entry name" value="WD_REPEATS_REGION"/>
    <property type="match status" value="1"/>
</dbReference>
<dbReference type="InterPro" id="IPR019775">
    <property type="entry name" value="WD40_repeat_CS"/>
</dbReference>
<dbReference type="Gene3D" id="2.130.10.10">
    <property type="entry name" value="YVTN repeat-like/Quinoprotein amine dehydrogenase"/>
    <property type="match status" value="2"/>
</dbReference>
<evidence type="ECO:0000313" key="4">
    <source>
        <dbReference type="EMBL" id="GGO71745.1"/>
    </source>
</evidence>
<evidence type="ECO:0000313" key="5">
    <source>
        <dbReference type="Proteomes" id="UP000606935"/>
    </source>
</evidence>
<feature type="repeat" description="WD" evidence="3">
    <location>
        <begin position="240"/>
        <end position="281"/>
    </location>
</feature>
<dbReference type="InterPro" id="IPR001680">
    <property type="entry name" value="WD40_rpt"/>
</dbReference>
<comment type="caution">
    <text evidence="4">The sequence shown here is derived from an EMBL/GenBank/DDBJ whole genome shotgun (WGS) entry which is preliminary data.</text>
</comment>
<keyword evidence="2" id="KW-0677">Repeat</keyword>
<dbReference type="PROSITE" id="PS00678">
    <property type="entry name" value="WD_REPEATS_1"/>
    <property type="match status" value="1"/>
</dbReference>
<dbReference type="EMBL" id="BMLS01000004">
    <property type="protein sequence ID" value="GGO71745.1"/>
    <property type="molecule type" value="Genomic_DNA"/>
</dbReference>
<dbReference type="Proteomes" id="UP000606935">
    <property type="component" value="Unassembled WGS sequence"/>
</dbReference>
<dbReference type="PANTHER" id="PTHR44019:SF8">
    <property type="entry name" value="POC1 CENTRIOLAR PROTEIN HOMOLOG"/>
    <property type="match status" value="1"/>
</dbReference>
<dbReference type="InterPro" id="IPR011047">
    <property type="entry name" value="Quinoprotein_ADH-like_sf"/>
</dbReference>
<accession>A0A917Z1F5</accession>
<dbReference type="AlphaFoldDB" id="A0A917Z1F5"/>
<dbReference type="SUPFAM" id="SSF50998">
    <property type="entry name" value="Quinoprotein alcohol dehydrogenase-like"/>
    <property type="match status" value="1"/>
</dbReference>
<dbReference type="SMART" id="SM00320">
    <property type="entry name" value="WD40"/>
    <property type="match status" value="5"/>
</dbReference>
<reference evidence="4" key="1">
    <citation type="journal article" date="2014" name="Int. J. Syst. Evol. Microbiol.">
        <title>Complete genome sequence of Corynebacterium casei LMG S-19264T (=DSM 44701T), isolated from a smear-ripened cheese.</title>
        <authorList>
            <consortium name="US DOE Joint Genome Institute (JGI-PGF)"/>
            <person name="Walter F."/>
            <person name="Albersmeier A."/>
            <person name="Kalinowski J."/>
            <person name="Ruckert C."/>
        </authorList>
    </citation>
    <scope>NUCLEOTIDE SEQUENCE</scope>
    <source>
        <strain evidence="4">CGMCC 1.7086</strain>
    </source>
</reference>
<dbReference type="PROSITE" id="PS51257">
    <property type="entry name" value="PROKAR_LIPOPROTEIN"/>
    <property type="match status" value="1"/>
</dbReference>
<feature type="repeat" description="WD" evidence="3">
    <location>
        <begin position="196"/>
        <end position="237"/>
    </location>
</feature>
<proteinExistence type="predicted"/>
<name>A0A917Z1F5_9ALTE</name>
<dbReference type="RefSeq" id="WP_188696458.1">
    <property type="nucleotide sequence ID" value="NZ_BMLS01000004.1"/>
</dbReference>
<protein>
    <submittedName>
        <fullName evidence="4">Uncharacterized protein</fullName>
    </submittedName>
</protein>
<dbReference type="InterPro" id="IPR015943">
    <property type="entry name" value="WD40/YVTN_repeat-like_dom_sf"/>
</dbReference>
<dbReference type="Pfam" id="PF00400">
    <property type="entry name" value="WD40"/>
    <property type="match status" value="3"/>
</dbReference>
<dbReference type="InterPro" id="IPR050505">
    <property type="entry name" value="WDR55/POC1"/>
</dbReference>
<keyword evidence="1 3" id="KW-0853">WD repeat</keyword>
<keyword evidence="5" id="KW-1185">Reference proteome</keyword>
<evidence type="ECO:0000256" key="3">
    <source>
        <dbReference type="PROSITE-ProRule" id="PRU00221"/>
    </source>
</evidence>
<evidence type="ECO:0000256" key="2">
    <source>
        <dbReference type="ARBA" id="ARBA00022737"/>
    </source>
</evidence>
<gene>
    <name evidence="4" type="ORF">GCM10010982_28280</name>
</gene>
<sequence length="322" mass="35510">MLQKVFLLLLITAITACSIPGSTPDAAYEHAPGGALAAAISVDSGLVVVSSVENGIAVWDMQTQKQRYQWRHQGEGNNLVASTRIAFDNSYVVTSDREAFALWSLSTGEPEGFWRIDESSIRDIAVADQGRGILVGRGNGKVMFFEPQSGRRLEFLGHQEKINSVDLSPNGFYALTGGNDFMAYLWDTRSGQVVYSFSHPSRVTKVALDVQGRYAFTADSKNNARIWDLRTGQQVSKLHYLQRQKIFSAAKFSEDGKYLLTGSPSRGLSLWDVKSGDEVSSWMVTPRRGSQPQSAVVYDVAFMPGRQVMSHSSSGLTEVWSY</sequence>
<evidence type="ECO:0000256" key="1">
    <source>
        <dbReference type="ARBA" id="ARBA00022574"/>
    </source>
</evidence>